<evidence type="ECO:0000313" key="8">
    <source>
        <dbReference type="EMBL" id="CEM50969.1"/>
    </source>
</evidence>
<dbReference type="Gene3D" id="1.10.472.10">
    <property type="entry name" value="Cyclin-like"/>
    <property type="match status" value="2"/>
</dbReference>
<dbReference type="GO" id="GO:0051301">
    <property type="term" value="P:cell division"/>
    <property type="evidence" value="ECO:0007669"/>
    <property type="project" value="UniProtKB-KW"/>
</dbReference>
<dbReference type="Pfam" id="PF00134">
    <property type="entry name" value="Cyclin_N"/>
    <property type="match status" value="1"/>
</dbReference>
<evidence type="ECO:0000256" key="5">
    <source>
        <dbReference type="SAM" id="MobiDB-lite"/>
    </source>
</evidence>
<dbReference type="GO" id="GO:0044772">
    <property type="term" value="P:mitotic cell cycle phase transition"/>
    <property type="evidence" value="ECO:0007669"/>
    <property type="project" value="InterPro"/>
</dbReference>
<dbReference type="GO" id="GO:0016538">
    <property type="term" value="F:cyclin-dependent protein serine/threonine kinase regulator activity"/>
    <property type="evidence" value="ECO:0007669"/>
    <property type="project" value="InterPro"/>
</dbReference>
<dbReference type="AlphaFoldDB" id="A0A0G4I227"/>
<dbReference type="PIRSF" id="PIRSF001771">
    <property type="entry name" value="Cyclin_A_B_D_E"/>
    <property type="match status" value="1"/>
</dbReference>
<dbReference type="CDD" id="cd20537">
    <property type="entry name" value="CYCLIN_CCNO-like_rpt2"/>
    <property type="match status" value="1"/>
</dbReference>
<dbReference type="VEuPathDB" id="CryptoDB:Cvel_10303"/>
<feature type="region of interest" description="Disordered" evidence="5">
    <location>
        <begin position="1"/>
        <end position="145"/>
    </location>
</feature>
<dbReference type="FunFam" id="1.10.472.10:FF:000001">
    <property type="entry name" value="G2/mitotic-specific cyclin"/>
    <property type="match status" value="1"/>
</dbReference>
<dbReference type="InterPro" id="IPR046965">
    <property type="entry name" value="Cyclin_A/B-like"/>
</dbReference>
<dbReference type="InterPro" id="IPR013763">
    <property type="entry name" value="Cyclin-like_dom"/>
</dbReference>
<dbReference type="PROSITE" id="PS00292">
    <property type="entry name" value="CYCLINS"/>
    <property type="match status" value="1"/>
</dbReference>
<sequence length="497" mass="56364">MPGQKRTQADVLDQENQPAFGYPAAKGGLPKAHGANDRQVLREQNGAPAVGAGGAAGLKSRKGTGAEGLRLADPSKSKKVQKSRVQPSKTSRSRSKRSGPSGGPSGADKENGGLGDPEARAKEEERKQRKEQQSQKRLERISQREKKQDQIWFKQKIYQVPAKPACGIDNPYVPTPKCDREHLTDPDWFVHYVKGVHRYHKRIEGGYVLNSARFPAWDSVDDDYRAIVVDWMIEAQNKCKMSEESLYLAVNLMDRYIGRRLATEKELMLVAVTSLFLGAKFEEIWPPEVNDLVWMTKNKVTRNEVLDKEVEILNRLQFNLTFPTPYTFMLRYAKAVGLQDKHVVFCQYLMELLMPSKKFSTYESSRIAAAALHLTCRTFKADLVAANVRIPSRAEPEVKEPPAKRPRRPVSPEDEEMKDASSSSSSGAATEEPRNWGEWLQRLTGWERADLMDIENQMSSLLRNVSMVTENNLKQLKAVKKKFMDEKYHKWADLAWS</sequence>
<feature type="compositionally biased region" description="Basic and acidic residues" evidence="5">
    <location>
        <begin position="107"/>
        <end position="145"/>
    </location>
</feature>
<dbReference type="SMART" id="SM01332">
    <property type="entry name" value="Cyclin_C"/>
    <property type="match status" value="1"/>
</dbReference>
<feature type="region of interest" description="Disordered" evidence="5">
    <location>
        <begin position="394"/>
        <end position="433"/>
    </location>
</feature>
<dbReference type="SMART" id="SM00385">
    <property type="entry name" value="CYCLIN"/>
    <property type="match status" value="2"/>
</dbReference>
<evidence type="ECO:0000256" key="1">
    <source>
        <dbReference type="ARBA" id="ARBA00022618"/>
    </source>
</evidence>
<dbReference type="SUPFAM" id="SSF47954">
    <property type="entry name" value="Cyclin-like"/>
    <property type="match status" value="2"/>
</dbReference>
<dbReference type="EMBL" id="CDMZ01004807">
    <property type="protein sequence ID" value="CEM50969.1"/>
    <property type="molecule type" value="Genomic_DNA"/>
</dbReference>
<evidence type="ECO:0000256" key="2">
    <source>
        <dbReference type="ARBA" id="ARBA00023127"/>
    </source>
</evidence>
<keyword evidence="3" id="KW-0131">Cell cycle</keyword>
<keyword evidence="2 4" id="KW-0195">Cyclin</keyword>
<feature type="domain" description="Cyclin C-terminal" evidence="7">
    <location>
        <begin position="323"/>
        <end position="497"/>
    </location>
</feature>
<dbReference type="PANTHER" id="PTHR10177">
    <property type="entry name" value="CYCLINS"/>
    <property type="match status" value="1"/>
</dbReference>
<accession>A0A0G4I227</accession>
<proteinExistence type="inferred from homology"/>
<dbReference type="InterPro" id="IPR048258">
    <property type="entry name" value="Cyclins_cyclin-box"/>
</dbReference>
<organism evidence="8">
    <name type="scientific">Chromera velia CCMP2878</name>
    <dbReference type="NCBI Taxonomy" id="1169474"/>
    <lineage>
        <taxon>Eukaryota</taxon>
        <taxon>Sar</taxon>
        <taxon>Alveolata</taxon>
        <taxon>Colpodellida</taxon>
        <taxon>Chromeraceae</taxon>
        <taxon>Chromera</taxon>
    </lineage>
</organism>
<gene>
    <name evidence="8" type="ORF">Cvel_10303</name>
</gene>
<evidence type="ECO:0000259" key="6">
    <source>
        <dbReference type="SMART" id="SM00385"/>
    </source>
</evidence>
<dbReference type="InterPro" id="IPR004367">
    <property type="entry name" value="Cyclin_C-dom"/>
</dbReference>
<protein>
    <submittedName>
        <fullName evidence="8">Uncharacterized protein</fullName>
    </submittedName>
</protein>
<evidence type="ECO:0000256" key="3">
    <source>
        <dbReference type="ARBA" id="ARBA00023306"/>
    </source>
</evidence>
<feature type="domain" description="Cyclin-like" evidence="6">
    <location>
        <begin position="230"/>
        <end position="314"/>
    </location>
</feature>
<keyword evidence="1" id="KW-0132">Cell division</keyword>
<evidence type="ECO:0000259" key="7">
    <source>
        <dbReference type="SMART" id="SM01332"/>
    </source>
</evidence>
<dbReference type="InterPro" id="IPR039361">
    <property type="entry name" value="Cyclin"/>
</dbReference>
<reference evidence="8" key="1">
    <citation type="submission" date="2014-11" db="EMBL/GenBank/DDBJ databases">
        <authorList>
            <person name="Otto D Thomas"/>
            <person name="Naeem Raeece"/>
        </authorList>
    </citation>
    <scope>NUCLEOTIDE SEQUENCE</scope>
</reference>
<feature type="domain" description="Cyclin-like" evidence="6">
    <location>
        <begin position="327"/>
        <end position="460"/>
    </location>
</feature>
<evidence type="ECO:0000256" key="4">
    <source>
        <dbReference type="RuleBase" id="RU000383"/>
    </source>
</evidence>
<dbReference type="InterPro" id="IPR006671">
    <property type="entry name" value="Cyclin_N"/>
</dbReference>
<dbReference type="Pfam" id="PF02984">
    <property type="entry name" value="Cyclin_C"/>
    <property type="match status" value="1"/>
</dbReference>
<comment type="similarity">
    <text evidence="4">Belongs to the cyclin family.</text>
</comment>
<feature type="compositionally biased region" description="Basic and acidic residues" evidence="5">
    <location>
        <begin position="394"/>
        <end position="403"/>
    </location>
</feature>
<name>A0A0G4I227_9ALVE</name>
<dbReference type="InterPro" id="IPR036915">
    <property type="entry name" value="Cyclin-like_sf"/>
</dbReference>